<name>A0AA42EGX7_GLAPU</name>
<dbReference type="AlphaFoldDB" id="A0AA42EGX7"/>
<organism evidence="1 2">
    <name type="scientific">Glaesserella parasuis</name>
    <name type="common">Haemophilus parasuis</name>
    <dbReference type="NCBI Taxonomy" id="738"/>
    <lineage>
        <taxon>Bacteria</taxon>
        <taxon>Pseudomonadati</taxon>
        <taxon>Pseudomonadota</taxon>
        <taxon>Gammaproteobacteria</taxon>
        <taxon>Pasteurellales</taxon>
        <taxon>Pasteurellaceae</taxon>
        <taxon>Glaesserella</taxon>
    </lineage>
</organism>
<dbReference type="Proteomes" id="UP001148834">
    <property type="component" value="Unassembled WGS sequence"/>
</dbReference>
<evidence type="ECO:0000313" key="2">
    <source>
        <dbReference type="Proteomes" id="UP001148834"/>
    </source>
</evidence>
<reference evidence="1" key="1">
    <citation type="submission" date="2022-09" db="EMBL/GenBank/DDBJ databases">
        <title>Molecular characterization of Glaesserella parasuis strains circulating in commercial swine farms using whole-genome sequencing.</title>
        <authorList>
            <person name="Mugabi R."/>
            <person name="Clavijo M."/>
            <person name="Li G."/>
        </authorList>
    </citation>
    <scope>NUCLEOTIDE SEQUENCE</scope>
    <source>
        <strain evidence="1">0435-53</strain>
    </source>
</reference>
<dbReference type="EMBL" id="JAODIR010000066">
    <property type="protein sequence ID" value="MDD2168854.1"/>
    <property type="molecule type" value="Genomic_DNA"/>
</dbReference>
<proteinExistence type="predicted"/>
<protein>
    <submittedName>
        <fullName evidence="1">Uncharacterized protein</fullName>
    </submittedName>
</protein>
<sequence>LIHLIISLQKCDLPHKIRHSPKAGRFETNIHVKKWRLTCEDGAFWEFTNLYNFVRNYPELFNPSNVKWKRQGGKRGTGGEYCNVTAGLLNVDSGKTKSWKGWHISTIEPA</sequence>
<accession>A0AA42EGX7</accession>
<evidence type="ECO:0000313" key="1">
    <source>
        <dbReference type="EMBL" id="MDD2168854.1"/>
    </source>
</evidence>
<comment type="caution">
    <text evidence="1">The sequence shown here is derived from an EMBL/GenBank/DDBJ whole genome shotgun (WGS) entry which is preliminary data.</text>
</comment>
<gene>
    <name evidence="1" type="ORF">N5925_09780</name>
</gene>
<feature type="non-terminal residue" evidence="1">
    <location>
        <position position="1"/>
    </location>
</feature>